<accession>A0A6B3P2I2</accession>
<evidence type="ECO:0000256" key="1">
    <source>
        <dbReference type="ARBA" id="ARBA00000373"/>
    </source>
</evidence>
<dbReference type="SMART" id="SM00072">
    <property type="entry name" value="GuKc"/>
    <property type="match status" value="1"/>
</dbReference>
<dbReference type="GO" id="GO:0033863">
    <property type="term" value="F:ribose 1,5-bisphosphate phosphokinase activity"/>
    <property type="evidence" value="ECO:0007669"/>
    <property type="project" value="UniProtKB-UniRule"/>
</dbReference>
<dbReference type="InterPro" id="IPR027417">
    <property type="entry name" value="P-loop_NTPase"/>
</dbReference>
<dbReference type="AlphaFoldDB" id="A0A6B3P2I2"/>
<organism evidence="8 9">
    <name type="scientific">Pseudomonas brassicae</name>
    <dbReference type="NCBI Taxonomy" id="2708063"/>
    <lineage>
        <taxon>Bacteria</taxon>
        <taxon>Pseudomonadati</taxon>
        <taxon>Pseudomonadota</taxon>
        <taxon>Gammaproteobacteria</taxon>
        <taxon>Pseudomonadales</taxon>
        <taxon>Pseudomonadaceae</taxon>
        <taxon>Pseudomonas</taxon>
    </lineage>
</organism>
<evidence type="ECO:0000256" key="4">
    <source>
        <dbReference type="ARBA" id="ARBA00022741"/>
    </source>
</evidence>
<keyword evidence="5 6" id="KW-0067">ATP-binding</keyword>
<dbReference type="SUPFAM" id="SSF52540">
    <property type="entry name" value="P-loop containing nucleoside triphosphate hydrolases"/>
    <property type="match status" value="1"/>
</dbReference>
<dbReference type="Gene3D" id="3.40.50.300">
    <property type="entry name" value="P-loop containing nucleotide triphosphate hydrolases"/>
    <property type="match status" value="1"/>
</dbReference>
<sequence>MQYDASGAPVPASARLIYLMGPSGAGKDSVLGAAREQLMARHVRIARRVITRADGGRWEDADGVSLCVFEQMHARGEFALTWRANGLAYGIPAYIDEWLSQGWHVLVSGSRAHLEQARSRYPELVPVLLTVAPQVLRERLVGRGREGLDEIERRLVRNQCMQLLVQEGVRVVDDSAALDDAVCGLLAVLFAAGVTTSP</sequence>
<dbReference type="InterPro" id="IPR012699">
    <property type="entry name" value="PhnN"/>
</dbReference>
<dbReference type="Pfam" id="PF13238">
    <property type="entry name" value="AAA_18"/>
    <property type="match status" value="1"/>
</dbReference>
<comment type="similarity">
    <text evidence="6">Belongs to the ribose 1,5-bisphosphokinase family.</text>
</comment>
<name>A0A6B3P2I2_9PSED</name>
<feature type="binding site" evidence="6">
    <location>
        <begin position="21"/>
        <end position="28"/>
    </location>
    <ligand>
        <name>ATP</name>
        <dbReference type="ChEBI" id="CHEBI:30616"/>
    </ligand>
</feature>
<evidence type="ECO:0000256" key="5">
    <source>
        <dbReference type="ARBA" id="ARBA00022840"/>
    </source>
</evidence>
<protein>
    <recommendedName>
        <fullName evidence="6">Ribose 1,5-bisphosphate phosphokinase PhnN</fullName>
        <ecNumber evidence="6">2.7.4.23</ecNumber>
    </recommendedName>
    <alternativeName>
        <fullName evidence="6">Ribose 1,5-bisphosphokinase</fullName>
    </alternativeName>
</protein>
<gene>
    <name evidence="6 8" type="primary">phnN</name>
    <name evidence="8" type="ORF">G3436_25355</name>
</gene>
<dbReference type="Proteomes" id="UP000482634">
    <property type="component" value="Unassembled WGS sequence"/>
</dbReference>
<reference evidence="8 9" key="1">
    <citation type="submission" date="2020-02" db="EMBL/GenBank/DDBJ databases">
        <title>Broccoli isolated Pseudomonas sp.</title>
        <authorList>
            <person name="Fujikawa T."/>
            <person name="Sawada H."/>
        </authorList>
    </citation>
    <scope>NUCLEOTIDE SEQUENCE [LARGE SCALE GENOMIC DNA]</scope>
    <source>
        <strain evidence="8 9">MAFF212427</strain>
    </source>
</reference>
<comment type="function">
    <text evidence="6">Catalyzes the phosphorylation of ribose 1,5-bisphosphate to 5-phospho-D-ribosyl alpha-1-diphosphate (PRPP).</text>
</comment>
<comment type="pathway">
    <text evidence="2 6">Metabolic intermediate biosynthesis; 5-phospho-alpha-D-ribose 1-diphosphate biosynthesis; 5-phospho-alpha-D-ribose 1-diphosphate from D-ribose 5-phosphate (route II): step 3/3.</text>
</comment>
<proteinExistence type="inferred from homology"/>
<comment type="caution">
    <text evidence="8">The sequence shown here is derived from an EMBL/GenBank/DDBJ whole genome shotgun (WGS) entry which is preliminary data.</text>
</comment>
<dbReference type="GO" id="GO:0006015">
    <property type="term" value="P:5-phosphoribose 1-diphosphate biosynthetic process"/>
    <property type="evidence" value="ECO:0007669"/>
    <property type="project" value="UniProtKB-UniRule"/>
</dbReference>
<dbReference type="RefSeq" id="WP_163950910.1">
    <property type="nucleotide sequence ID" value="NZ_JAAHBU010000506.1"/>
</dbReference>
<evidence type="ECO:0000313" key="9">
    <source>
        <dbReference type="Proteomes" id="UP000482634"/>
    </source>
</evidence>
<dbReference type="InterPro" id="IPR008145">
    <property type="entry name" value="GK/Ca_channel_bsu"/>
</dbReference>
<evidence type="ECO:0000256" key="2">
    <source>
        <dbReference type="ARBA" id="ARBA00005069"/>
    </source>
</evidence>
<evidence type="ECO:0000256" key="3">
    <source>
        <dbReference type="ARBA" id="ARBA00022679"/>
    </source>
</evidence>
<evidence type="ECO:0000256" key="6">
    <source>
        <dbReference type="HAMAP-Rule" id="MF_00836"/>
    </source>
</evidence>
<comment type="catalytic activity">
    <reaction evidence="1 6">
        <text>alpha-D-ribose 1,5-bisphosphate + ATP = 5-phospho-alpha-D-ribose 1-diphosphate + ADP</text>
        <dbReference type="Rhea" id="RHEA:20109"/>
        <dbReference type="ChEBI" id="CHEBI:30616"/>
        <dbReference type="ChEBI" id="CHEBI:58017"/>
        <dbReference type="ChEBI" id="CHEBI:68688"/>
        <dbReference type="ChEBI" id="CHEBI:456216"/>
        <dbReference type="EC" id="2.7.4.23"/>
    </reaction>
</comment>
<keyword evidence="3 6" id="KW-0808">Transferase</keyword>
<dbReference type="GO" id="GO:0005524">
    <property type="term" value="F:ATP binding"/>
    <property type="evidence" value="ECO:0007669"/>
    <property type="project" value="UniProtKB-KW"/>
</dbReference>
<evidence type="ECO:0000313" key="8">
    <source>
        <dbReference type="EMBL" id="NER66578.1"/>
    </source>
</evidence>
<keyword evidence="4 6" id="KW-0547">Nucleotide-binding</keyword>
<dbReference type="UniPathway" id="UPA00087">
    <property type="reaction ID" value="UER00175"/>
</dbReference>
<feature type="domain" description="Guanylate kinase/L-type calcium channel beta subunit" evidence="7">
    <location>
        <begin position="13"/>
        <end position="193"/>
    </location>
</feature>
<keyword evidence="9" id="KW-1185">Reference proteome</keyword>
<keyword evidence="8" id="KW-0418">Kinase</keyword>
<dbReference type="NCBIfam" id="TIGR02322">
    <property type="entry name" value="phosphon_PhnN"/>
    <property type="match status" value="1"/>
</dbReference>
<dbReference type="EC" id="2.7.4.23" evidence="6"/>
<dbReference type="HAMAP" id="MF_00836">
    <property type="entry name" value="PhnN"/>
    <property type="match status" value="1"/>
</dbReference>
<dbReference type="EMBL" id="JAAHBU010000506">
    <property type="protein sequence ID" value="NER66578.1"/>
    <property type="molecule type" value="Genomic_DNA"/>
</dbReference>
<dbReference type="GO" id="GO:0019634">
    <property type="term" value="P:organic phosphonate metabolic process"/>
    <property type="evidence" value="ECO:0007669"/>
    <property type="project" value="UniProtKB-UniRule"/>
</dbReference>
<evidence type="ECO:0000259" key="7">
    <source>
        <dbReference type="SMART" id="SM00072"/>
    </source>
</evidence>